<accession>A0ABM1TRY2</accession>
<protein>
    <submittedName>
        <fullName evidence="3">Uncharacterized protein LOC111089814</fullName>
    </submittedName>
</protein>
<evidence type="ECO:0000256" key="1">
    <source>
        <dbReference type="SAM" id="Phobius"/>
    </source>
</evidence>
<dbReference type="GeneID" id="111089814"/>
<keyword evidence="1" id="KW-0472">Membrane</keyword>
<proteinExistence type="predicted"/>
<feature type="transmembrane region" description="Helical" evidence="1">
    <location>
        <begin position="6"/>
        <end position="33"/>
    </location>
</feature>
<keyword evidence="2" id="KW-1185">Reference proteome</keyword>
<reference evidence="3" key="1">
    <citation type="submission" date="2025-08" db="UniProtKB">
        <authorList>
            <consortium name="RefSeq"/>
        </authorList>
    </citation>
    <scope>IDENTIFICATION</scope>
    <source>
        <tissue evidence="3">Muscle</tissue>
    </source>
</reference>
<dbReference type="Proteomes" id="UP000694941">
    <property type="component" value="Unplaced"/>
</dbReference>
<gene>
    <name evidence="3" type="primary">LOC111089814</name>
</gene>
<name>A0ABM1TRY2_LIMPO</name>
<evidence type="ECO:0000313" key="2">
    <source>
        <dbReference type="Proteomes" id="UP000694941"/>
    </source>
</evidence>
<keyword evidence="1" id="KW-1133">Transmembrane helix</keyword>
<evidence type="ECO:0000313" key="3">
    <source>
        <dbReference type="RefSeq" id="XP_022258638.1"/>
    </source>
</evidence>
<keyword evidence="1" id="KW-0812">Transmembrane</keyword>
<organism evidence="2 3">
    <name type="scientific">Limulus polyphemus</name>
    <name type="common">Atlantic horseshoe crab</name>
    <dbReference type="NCBI Taxonomy" id="6850"/>
    <lineage>
        <taxon>Eukaryota</taxon>
        <taxon>Metazoa</taxon>
        <taxon>Ecdysozoa</taxon>
        <taxon>Arthropoda</taxon>
        <taxon>Chelicerata</taxon>
        <taxon>Merostomata</taxon>
        <taxon>Xiphosura</taxon>
        <taxon>Limulidae</taxon>
        <taxon>Limulus</taxon>
    </lineage>
</organism>
<sequence>TGEGIIIIRPFLAILIAIVVALVIITLVLAVFIRSKWKRRENGEEGRNNSGLEKFETPLKMDVDDSSELDDRGPDIIPAKNISSSPFTGIMDEKDQRFLQINNTMEVEYSIHSPSRDRLVPLDSLYSSPLFKHRGISVTEVSINGFCFCFRISN</sequence>
<dbReference type="RefSeq" id="XP_022258638.1">
    <property type="nucleotide sequence ID" value="XM_022402930.1"/>
</dbReference>
<feature type="non-terminal residue" evidence="3">
    <location>
        <position position="1"/>
    </location>
</feature>